<dbReference type="AlphaFoldDB" id="A0A932GQ00"/>
<sequence>MISACGRKKWLFWGLVFVAIILAAGAFTSQKVRAVSSTYENLRIFNDALYLIQANYVEELKPQQILYGAIQGMLKTLDPHSAFMEPAMYKEMQVETEGSFGGLGIEITVKDDQLTIVAPIEGTPASRVGLKAGDKIIRIDGESTKDMNLQEAVKRMRGPKGSTVTLTIVREGLPAPKDFTMTRDVIRIQSVRSRVIDGNIGYIRLRTFNRNSGEEMEKILTEIKKVKPKGIILDLRNNPGGLLDQAIKVSGLFLPKGELVVYTEGRASGTSKRYRANSSNVSITEPLVVLVNAGSASASEIVAGALQDQGRAVILGVRTFGKASVQSILPLSDGSALRLTTAKYFTPKGREIQAKGITPDIVVAEIVPTQAAKQEERVVREKDLKGHLEGSPPAKEEGKDDSNNGKPDDPVQDPQLNRAIDLLKSWSIFKNMVQPAKAG</sequence>
<keyword evidence="2 5" id="KW-0645">Protease</keyword>
<dbReference type="CDD" id="cd06782">
    <property type="entry name" value="cpPDZ_CPP-like"/>
    <property type="match status" value="1"/>
</dbReference>
<name>A0A932GQ00_UNCTE</name>
<dbReference type="NCBIfam" id="TIGR00225">
    <property type="entry name" value="prc"/>
    <property type="match status" value="1"/>
</dbReference>
<dbReference type="InterPro" id="IPR005151">
    <property type="entry name" value="Tail-specific_protease"/>
</dbReference>
<dbReference type="FunFam" id="2.30.42.10:FF:000063">
    <property type="entry name" value="Peptidase, S41 family"/>
    <property type="match status" value="1"/>
</dbReference>
<dbReference type="InterPro" id="IPR036034">
    <property type="entry name" value="PDZ_sf"/>
</dbReference>
<comment type="caution">
    <text evidence="8">The sequence shown here is derived from an EMBL/GenBank/DDBJ whole genome shotgun (WGS) entry which is preliminary data.</text>
</comment>
<dbReference type="InterPro" id="IPR029045">
    <property type="entry name" value="ClpP/crotonase-like_dom_sf"/>
</dbReference>
<comment type="similarity">
    <text evidence="1 5">Belongs to the peptidase S41A family.</text>
</comment>
<keyword evidence="3 5" id="KW-0378">Hydrolase</keyword>
<feature type="domain" description="PDZ" evidence="7">
    <location>
        <begin position="89"/>
        <end position="157"/>
    </location>
</feature>
<evidence type="ECO:0000313" key="9">
    <source>
        <dbReference type="Proteomes" id="UP000741360"/>
    </source>
</evidence>
<keyword evidence="4 5" id="KW-0720">Serine protease</keyword>
<dbReference type="EMBL" id="JACPSX010000175">
    <property type="protein sequence ID" value="MBI3015216.1"/>
    <property type="molecule type" value="Genomic_DNA"/>
</dbReference>
<dbReference type="GO" id="GO:0008236">
    <property type="term" value="F:serine-type peptidase activity"/>
    <property type="evidence" value="ECO:0007669"/>
    <property type="project" value="UniProtKB-KW"/>
</dbReference>
<dbReference type="CDD" id="cd07560">
    <property type="entry name" value="Peptidase_S41_CPP"/>
    <property type="match status" value="1"/>
</dbReference>
<dbReference type="Pfam" id="PF03572">
    <property type="entry name" value="Peptidase_S41"/>
    <property type="match status" value="1"/>
</dbReference>
<evidence type="ECO:0000256" key="1">
    <source>
        <dbReference type="ARBA" id="ARBA00009179"/>
    </source>
</evidence>
<evidence type="ECO:0000313" key="8">
    <source>
        <dbReference type="EMBL" id="MBI3015216.1"/>
    </source>
</evidence>
<organism evidence="8 9">
    <name type="scientific">Tectimicrobiota bacterium</name>
    <dbReference type="NCBI Taxonomy" id="2528274"/>
    <lineage>
        <taxon>Bacteria</taxon>
        <taxon>Pseudomonadati</taxon>
        <taxon>Nitrospinota/Tectimicrobiota group</taxon>
        <taxon>Candidatus Tectimicrobiota</taxon>
    </lineage>
</organism>
<dbReference type="PROSITE" id="PS50106">
    <property type="entry name" value="PDZ"/>
    <property type="match status" value="1"/>
</dbReference>
<feature type="region of interest" description="Disordered" evidence="6">
    <location>
        <begin position="374"/>
        <end position="416"/>
    </location>
</feature>
<dbReference type="SUPFAM" id="SSF50156">
    <property type="entry name" value="PDZ domain-like"/>
    <property type="match status" value="1"/>
</dbReference>
<dbReference type="PANTHER" id="PTHR32060:SF30">
    <property type="entry name" value="CARBOXY-TERMINAL PROCESSING PROTEASE CTPA"/>
    <property type="match status" value="1"/>
</dbReference>
<dbReference type="Pfam" id="PF22694">
    <property type="entry name" value="CtpB_N-like"/>
    <property type="match status" value="1"/>
</dbReference>
<protein>
    <submittedName>
        <fullName evidence="8">S41 family peptidase</fullName>
    </submittedName>
</protein>
<dbReference type="Pfam" id="PF00595">
    <property type="entry name" value="PDZ"/>
    <property type="match status" value="1"/>
</dbReference>
<dbReference type="SMART" id="SM00245">
    <property type="entry name" value="TSPc"/>
    <property type="match status" value="1"/>
</dbReference>
<dbReference type="GO" id="GO:0006508">
    <property type="term" value="P:proteolysis"/>
    <property type="evidence" value="ECO:0007669"/>
    <property type="project" value="UniProtKB-KW"/>
</dbReference>
<dbReference type="GO" id="GO:0030288">
    <property type="term" value="C:outer membrane-bounded periplasmic space"/>
    <property type="evidence" value="ECO:0007669"/>
    <property type="project" value="TreeGrafter"/>
</dbReference>
<proteinExistence type="inferred from homology"/>
<dbReference type="InterPro" id="IPR055210">
    <property type="entry name" value="CtpA/B_N"/>
</dbReference>
<dbReference type="Gene3D" id="2.30.42.10">
    <property type="match status" value="1"/>
</dbReference>
<evidence type="ECO:0000256" key="2">
    <source>
        <dbReference type="ARBA" id="ARBA00022670"/>
    </source>
</evidence>
<dbReference type="PANTHER" id="PTHR32060">
    <property type="entry name" value="TAIL-SPECIFIC PROTEASE"/>
    <property type="match status" value="1"/>
</dbReference>
<accession>A0A932GQ00</accession>
<dbReference type="FunFam" id="3.90.226.10:FF:000029">
    <property type="entry name" value="Peptidase, S41 family"/>
    <property type="match status" value="1"/>
</dbReference>
<dbReference type="InterPro" id="IPR001478">
    <property type="entry name" value="PDZ"/>
</dbReference>
<feature type="compositionally biased region" description="Basic and acidic residues" evidence="6">
    <location>
        <begin position="374"/>
        <end position="409"/>
    </location>
</feature>
<evidence type="ECO:0000256" key="6">
    <source>
        <dbReference type="SAM" id="MobiDB-lite"/>
    </source>
</evidence>
<dbReference type="GO" id="GO:0004175">
    <property type="term" value="F:endopeptidase activity"/>
    <property type="evidence" value="ECO:0007669"/>
    <property type="project" value="TreeGrafter"/>
</dbReference>
<dbReference type="SMART" id="SM00228">
    <property type="entry name" value="PDZ"/>
    <property type="match status" value="1"/>
</dbReference>
<evidence type="ECO:0000256" key="4">
    <source>
        <dbReference type="ARBA" id="ARBA00022825"/>
    </source>
</evidence>
<dbReference type="GO" id="GO:0007165">
    <property type="term" value="P:signal transduction"/>
    <property type="evidence" value="ECO:0007669"/>
    <property type="project" value="TreeGrafter"/>
</dbReference>
<evidence type="ECO:0000256" key="3">
    <source>
        <dbReference type="ARBA" id="ARBA00022801"/>
    </source>
</evidence>
<dbReference type="Gene3D" id="3.90.226.10">
    <property type="entry name" value="2-enoyl-CoA Hydratase, Chain A, domain 1"/>
    <property type="match status" value="1"/>
</dbReference>
<dbReference type="Proteomes" id="UP000741360">
    <property type="component" value="Unassembled WGS sequence"/>
</dbReference>
<evidence type="ECO:0000259" key="7">
    <source>
        <dbReference type="PROSITE" id="PS50106"/>
    </source>
</evidence>
<dbReference type="InterPro" id="IPR004447">
    <property type="entry name" value="Peptidase_S41A"/>
</dbReference>
<reference evidence="8" key="1">
    <citation type="submission" date="2020-07" db="EMBL/GenBank/DDBJ databases">
        <title>Huge and variable diversity of episymbiotic CPR bacteria and DPANN archaea in groundwater ecosystems.</title>
        <authorList>
            <person name="He C.Y."/>
            <person name="Keren R."/>
            <person name="Whittaker M."/>
            <person name="Farag I.F."/>
            <person name="Doudna J."/>
            <person name="Cate J.H.D."/>
            <person name="Banfield J.F."/>
        </authorList>
    </citation>
    <scope>NUCLEOTIDE SEQUENCE</scope>
    <source>
        <strain evidence="8">NC_groundwater_717_Ag_S-0.2um_59_8</strain>
    </source>
</reference>
<evidence type="ECO:0000256" key="5">
    <source>
        <dbReference type="RuleBase" id="RU004404"/>
    </source>
</evidence>
<gene>
    <name evidence="8" type="ORF">HYY65_09200</name>
</gene>
<dbReference type="Gene3D" id="3.30.750.44">
    <property type="match status" value="1"/>
</dbReference>
<dbReference type="SUPFAM" id="SSF52096">
    <property type="entry name" value="ClpP/crotonase"/>
    <property type="match status" value="1"/>
</dbReference>